<dbReference type="PROSITE" id="PS00107">
    <property type="entry name" value="PROTEIN_KINASE_ATP"/>
    <property type="match status" value="1"/>
</dbReference>
<dbReference type="GO" id="GO:0042995">
    <property type="term" value="C:cell projection"/>
    <property type="evidence" value="ECO:0007669"/>
    <property type="project" value="UniProtKB-SubCell"/>
</dbReference>
<dbReference type="FunFam" id="1.10.510.10:FF:001512">
    <property type="entry name" value="Receptor tyrosine-protein kinase erbB-2"/>
    <property type="match status" value="1"/>
</dbReference>
<dbReference type="InterPro" id="IPR011993">
    <property type="entry name" value="PH-like_dom_sf"/>
</dbReference>
<dbReference type="Gene3D" id="1.10.510.10">
    <property type="entry name" value="Transferase(Phosphotransferase) domain 1"/>
    <property type="match status" value="1"/>
</dbReference>
<dbReference type="Pfam" id="PF18038">
    <property type="entry name" value="FERM_N_2"/>
    <property type="match status" value="1"/>
</dbReference>
<feature type="domain" description="FERM" evidence="21">
    <location>
        <begin position="36"/>
        <end position="355"/>
    </location>
</feature>
<dbReference type="InterPro" id="IPR011009">
    <property type="entry name" value="Kinase-like_dom_sf"/>
</dbReference>
<keyword evidence="8" id="KW-0597">Phosphoprotein</keyword>
<dbReference type="InterPro" id="IPR008266">
    <property type="entry name" value="Tyr_kinase_AS"/>
</dbReference>
<evidence type="ECO:0000256" key="3">
    <source>
        <dbReference type="ARBA" id="ARBA00004413"/>
    </source>
</evidence>
<dbReference type="InterPro" id="IPR019749">
    <property type="entry name" value="Band_41_domain"/>
</dbReference>
<keyword evidence="9" id="KW-0808">Transferase</keyword>
<evidence type="ECO:0000256" key="4">
    <source>
        <dbReference type="ARBA" id="ARBA00004496"/>
    </source>
</evidence>
<reference evidence="22" key="2">
    <citation type="submission" date="2025-09" db="UniProtKB">
        <authorList>
            <consortium name="Ensembl"/>
        </authorList>
    </citation>
    <scope>IDENTIFICATION</scope>
</reference>
<dbReference type="InterPro" id="IPR001245">
    <property type="entry name" value="Ser-Thr/Tyr_kinase_cat_dom"/>
</dbReference>
<organism evidence="22 23">
    <name type="scientific">Sinocyclocheilus rhinocerous</name>
    <dbReference type="NCBI Taxonomy" id="307959"/>
    <lineage>
        <taxon>Eukaryota</taxon>
        <taxon>Metazoa</taxon>
        <taxon>Chordata</taxon>
        <taxon>Craniata</taxon>
        <taxon>Vertebrata</taxon>
        <taxon>Euteleostomi</taxon>
        <taxon>Actinopterygii</taxon>
        <taxon>Neopterygii</taxon>
        <taxon>Teleostei</taxon>
        <taxon>Ostariophysi</taxon>
        <taxon>Cypriniformes</taxon>
        <taxon>Cyprinidae</taxon>
        <taxon>Cyprininae</taxon>
        <taxon>Sinocyclocheilus</taxon>
    </lineage>
</organism>
<evidence type="ECO:0000256" key="6">
    <source>
        <dbReference type="ARBA" id="ARBA00022475"/>
    </source>
</evidence>
<dbReference type="Pfam" id="PF00373">
    <property type="entry name" value="FERM_M"/>
    <property type="match status" value="1"/>
</dbReference>
<evidence type="ECO:0000256" key="10">
    <source>
        <dbReference type="ARBA" id="ARBA00022741"/>
    </source>
</evidence>
<dbReference type="Pfam" id="PF03623">
    <property type="entry name" value="Focal_AT"/>
    <property type="match status" value="1"/>
</dbReference>
<feature type="binding site" evidence="19">
    <location>
        <position position="446"/>
    </location>
    <ligand>
        <name>ATP</name>
        <dbReference type="ChEBI" id="CHEBI:30616"/>
    </ligand>
</feature>
<dbReference type="GO" id="GO:0005524">
    <property type="term" value="F:ATP binding"/>
    <property type="evidence" value="ECO:0007669"/>
    <property type="project" value="UniProtKB-UniRule"/>
</dbReference>
<keyword evidence="13" id="KW-0965">Cell junction</keyword>
<accession>A0A673N4D7</accession>
<dbReference type="InterPro" id="IPR035963">
    <property type="entry name" value="FERM_2"/>
</dbReference>
<evidence type="ECO:0000256" key="11">
    <source>
        <dbReference type="ARBA" id="ARBA00022777"/>
    </source>
</evidence>
<dbReference type="Gene3D" id="3.30.200.20">
    <property type="entry name" value="Phosphorylase Kinase, domain 1"/>
    <property type="match status" value="1"/>
</dbReference>
<evidence type="ECO:0000256" key="17">
    <source>
        <dbReference type="ARBA" id="ARBA00051245"/>
    </source>
</evidence>
<sequence>MASDASTLSWKVPTQDWDGGIKSPDLGPFGDGGPVKIIKVCFCSSNNLSKNFKLVKCDSSWQIKTIIQSILISGRLGPNVQNPGCFGLRLKHLKSEELHWLHPDLTVGEVEKRYESHHAEAEWRYDLRIRYIPTDFMKRLKEDRTFLLYFYQQVRCGYMQHHASKVSDGMALQLGCLEIRRFYKDMNAKGLEKRSNFDLLEKDVGLDLFFPKGLIDSMKPKQLRKLIQQTFQQYALLKEDECMIKFFETYGEFSNFDEEIFPCELVQGWSLAVDLVIGPKGIRQRTKADSTAVCLAEFKQIRSIKYNTQSDGRTLLLIEIEGAKQPLSISVASLAIAENMADLIDGYCRLLNHTDSSLIVGPNKSKSPKGKPQLMYVCEFSVLDSDIYCEIPDEKPPPPGMYGNSKVGLSRKDIILKRMLGEGFFGEVHEGVYLKKNGEKISVAVKTCKECAPDVREKFVGEAVIMKNLDHPHVVRLIGVIEEDPVWIVMELCQHGELGKYLTKNQQSLTSVTLVLFSLQICKALVYLQGMNMVHRDIAVRNVLVATPESVKLGDFGLSRYIEDEEYYKASVTRLPIKWMAPESINFRRFTAASDVWMFAVCVWEIMSRGKQPFHWLDNRDVINQLEQGNRPDGEFSFGPTSKEDAQRLWQVEKERMQDTLKMQKEQMEEDTKWLKKEEKLLVRRKDYHTRFMCLQPAPTAELDRSEDSVYQCVMDIVKVVVQLKNDINTLPSTDYISPVKTVGLSLRNLINSVDDILPTLHVSCKIEIEGTQKLLNKDLAELISKMRLAQQNAITSLKEECKKQMLTAAHTLAMDAKNLLDAVDQARVRSNLAKPRPEDPNSPAD</sequence>
<keyword evidence="14" id="KW-0472">Membrane</keyword>
<dbReference type="SMART" id="SM00219">
    <property type="entry name" value="TyrKc"/>
    <property type="match status" value="1"/>
</dbReference>
<dbReference type="SUPFAM" id="SSF56112">
    <property type="entry name" value="Protein kinase-like (PK-like)"/>
    <property type="match status" value="1"/>
</dbReference>
<name>A0A673N4D7_9TELE</name>
<dbReference type="InterPro" id="IPR014352">
    <property type="entry name" value="FERM/acyl-CoA-bd_prot_sf"/>
</dbReference>
<evidence type="ECO:0000256" key="13">
    <source>
        <dbReference type="ARBA" id="ARBA00022949"/>
    </source>
</evidence>
<protein>
    <recommendedName>
        <fullName evidence="5">non-specific protein-tyrosine kinase</fullName>
        <ecNumber evidence="5">2.7.10.2</ecNumber>
    </recommendedName>
</protein>
<evidence type="ECO:0000256" key="12">
    <source>
        <dbReference type="ARBA" id="ARBA00022840"/>
    </source>
</evidence>
<dbReference type="EC" id="2.7.10.2" evidence="5"/>
<evidence type="ECO:0000256" key="9">
    <source>
        <dbReference type="ARBA" id="ARBA00022679"/>
    </source>
</evidence>
<evidence type="ECO:0000256" key="16">
    <source>
        <dbReference type="ARBA" id="ARBA00023273"/>
    </source>
</evidence>
<keyword evidence="6" id="KW-1003">Cell membrane</keyword>
<evidence type="ECO:0000259" key="21">
    <source>
        <dbReference type="PROSITE" id="PS50057"/>
    </source>
</evidence>
<dbReference type="Gene3D" id="2.30.29.30">
    <property type="entry name" value="Pleckstrin-homology domain (PH domain)/Phosphotyrosine-binding domain (PTB)"/>
    <property type="match status" value="1"/>
</dbReference>
<keyword evidence="11" id="KW-0418">Kinase</keyword>
<dbReference type="InterPro" id="IPR000299">
    <property type="entry name" value="FERM_domain"/>
</dbReference>
<keyword evidence="7" id="KW-0963">Cytoplasm</keyword>
<dbReference type="PROSITE" id="PS00109">
    <property type="entry name" value="PROTEIN_KINASE_TYR"/>
    <property type="match status" value="1"/>
</dbReference>
<keyword evidence="15" id="KW-0829">Tyrosine-protein kinase</keyword>
<dbReference type="SUPFAM" id="SSF50729">
    <property type="entry name" value="PH domain-like"/>
    <property type="match status" value="1"/>
</dbReference>
<dbReference type="Gene3D" id="1.20.120.330">
    <property type="entry name" value="Nucleotidyltransferases domain 2"/>
    <property type="match status" value="1"/>
</dbReference>
<dbReference type="InterPro" id="IPR005189">
    <property type="entry name" value="Focal_adhesion_kin_target_dom"/>
</dbReference>
<reference evidence="22" key="1">
    <citation type="submission" date="2025-08" db="UniProtKB">
        <authorList>
            <consortium name="Ensembl"/>
        </authorList>
    </citation>
    <scope>IDENTIFICATION</scope>
</reference>
<dbReference type="InterPro" id="IPR017441">
    <property type="entry name" value="Protein_kinase_ATP_BS"/>
</dbReference>
<proteinExistence type="inferred from homology"/>
<dbReference type="InterPro" id="IPR020635">
    <property type="entry name" value="Tyr_kinase_cat_dom"/>
</dbReference>
<dbReference type="CDD" id="cd14473">
    <property type="entry name" value="FERM_B-lobe"/>
    <property type="match status" value="1"/>
</dbReference>
<feature type="domain" description="Protein kinase" evidence="20">
    <location>
        <begin position="414"/>
        <end position="675"/>
    </location>
</feature>
<dbReference type="FunFam" id="3.10.20.90:FF:000080">
    <property type="entry name" value="protein-tyrosine kinase 2-beta isoform X1"/>
    <property type="match status" value="1"/>
</dbReference>
<dbReference type="PROSITE" id="PS50057">
    <property type="entry name" value="FERM_3"/>
    <property type="match status" value="1"/>
</dbReference>
<dbReference type="SUPFAM" id="SSF47031">
    <property type="entry name" value="Second domain of FERM"/>
    <property type="match status" value="1"/>
</dbReference>
<dbReference type="PRINTS" id="PR00109">
    <property type="entry name" value="TYRKINASE"/>
</dbReference>
<dbReference type="SUPFAM" id="SSF54236">
    <property type="entry name" value="Ubiquitin-like"/>
    <property type="match status" value="1"/>
</dbReference>
<evidence type="ECO:0000256" key="7">
    <source>
        <dbReference type="ARBA" id="ARBA00022490"/>
    </source>
</evidence>
<evidence type="ECO:0000256" key="5">
    <source>
        <dbReference type="ARBA" id="ARBA00011903"/>
    </source>
</evidence>
<dbReference type="CDD" id="cd13190">
    <property type="entry name" value="FERM_C_FAK1"/>
    <property type="match status" value="1"/>
</dbReference>
<keyword evidence="16" id="KW-0966">Cell projection</keyword>
<comment type="subcellular location">
    <subcellularLocation>
        <location evidence="1">Cell junction</location>
        <location evidence="1">Focal adhesion</location>
    </subcellularLocation>
    <subcellularLocation>
        <location evidence="3">Cell membrane</location>
        <topology evidence="3">Peripheral membrane protein</topology>
        <orientation evidence="3">Cytoplasmic side</orientation>
    </subcellularLocation>
    <subcellularLocation>
        <location evidence="2">Cell projection</location>
    </subcellularLocation>
    <subcellularLocation>
        <location evidence="4">Cytoplasm</location>
    </subcellularLocation>
</comment>
<evidence type="ECO:0000313" key="22">
    <source>
        <dbReference type="Ensembl" id="ENSSRHP00000098058.1"/>
    </source>
</evidence>
<evidence type="ECO:0000256" key="19">
    <source>
        <dbReference type="PROSITE-ProRule" id="PRU10141"/>
    </source>
</evidence>
<dbReference type="FunFam" id="1.20.80.10:FF:000004">
    <property type="entry name" value="Protein-tyrosine kinase 2-beta isoform 1"/>
    <property type="match status" value="1"/>
</dbReference>
<dbReference type="GO" id="GO:0005925">
    <property type="term" value="C:focal adhesion"/>
    <property type="evidence" value="ECO:0007669"/>
    <property type="project" value="UniProtKB-SubCell"/>
</dbReference>
<keyword evidence="23" id="KW-1185">Reference proteome</keyword>
<dbReference type="SUPFAM" id="SSF68993">
    <property type="entry name" value="FAT domain of focal adhesion kinase"/>
    <property type="match status" value="1"/>
</dbReference>
<comment type="catalytic activity">
    <reaction evidence="17">
        <text>L-tyrosyl-[protein] + ATP = O-phospho-L-tyrosyl-[protein] + ADP + H(+)</text>
        <dbReference type="Rhea" id="RHEA:10596"/>
        <dbReference type="Rhea" id="RHEA-COMP:10136"/>
        <dbReference type="Rhea" id="RHEA-COMP:20101"/>
        <dbReference type="ChEBI" id="CHEBI:15378"/>
        <dbReference type="ChEBI" id="CHEBI:30616"/>
        <dbReference type="ChEBI" id="CHEBI:46858"/>
        <dbReference type="ChEBI" id="CHEBI:61978"/>
        <dbReference type="ChEBI" id="CHEBI:456216"/>
        <dbReference type="EC" id="2.7.10.2"/>
    </reaction>
</comment>
<dbReference type="Pfam" id="PF07714">
    <property type="entry name" value="PK_Tyr_Ser-Thr"/>
    <property type="match status" value="1"/>
</dbReference>
<evidence type="ECO:0000256" key="8">
    <source>
        <dbReference type="ARBA" id="ARBA00022553"/>
    </source>
</evidence>
<evidence type="ECO:0000256" key="2">
    <source>
        <dbReference type="ARBA" id="ARBA00004316"/>
    </source>
</evidence>
<dbReference type="InterPro" id="IPR019748">
    <property type="entry name" value="FERM_central"/>
</dbReference>
<dbReference type="Gene3D" id="1.20.80.10">
    <property type="match status" value="1"/>
</dbReference>
<dbReference type="Pfam" id="PF21477">
    <property type="entry name" value="FERM_C_FAK1"/>
    <property type="match status" value="1"/>
</dbReference>
<dbReference type="GO" id="GO:0005737">
    <property type="term" value="C:cytoplasm"/>
    <property type="evidence" value="ECO:0007669"/>
    <property type="project" value="UniProtKB-SubCell"/>
</dbReference>
<dbReference type="Ensembl" id="ENSSRHT00000100728.1">
    <property type="protein sequence ID" value="ENSSRHP00000098058.1"/>
    <property type="gene ID" value="ENSSRHG00000048112.1"/>
</dbReference>
<keyword evidence="10 19" id="KW-0547">Nucleotide-binding</keyword>
<dbReference type="GO" id="GO:0005886">
    <property type="term" value="C:plasma membrane"/>
    <property type="evidence" value="ECO:0007669"/>
    <property type="project" value="UniProtKB-SubCell"/>
</dbReference>
<evidence type="ECO:0000256" key="1">
    <source>
        <dbReference type="ARBA" id="ARBA00004246"/>
    </source>
</evidence>
<dbReference type="InterPro" id="IPR000719">
    <property type="entry name" value="Prot_kinase_dom"/>
</dbReference>
<dbReference type="SMART" id="SM00295">
    <property type="entry name" value="B41"/>
    <property type="match status" value="1"/>
</dbReference>
<dbReference type="PANTHER" id="PTHR46221">
    <property type="entry name" value="FERM AND PDZ DOMAIN-CONTAINING PROTEIN FAMILY MEMBER"/>
    <property type="match status" value="1"/>
</dbReference>
<dbReference type="GO" id="GO:0007172">
    <property type="term" value="P:signal complex assembly"/>
    <property type="evidence" value="ECO:0007669"/>
    <property type="project" value="InterPro"/>
</dbReference>
<evidence type="ECO:0000256" key="14">
    <source>
        <dbReference type="ARBA" id="ARBA00023136"/>
    </source>
</evidence>
<dbReference type="FunFam" id="3.30.200.20:FF:000194">
    <property type="entry name" value="protein-tyrosine kinase 2-beta isoform X1"/>
    <property type="match status" value="1"/>
</dbReference>
<dbReference type="AlphaFoldDB" id="A0A673N4D7"/>
<dbReference type="GO" id="GO:0004715">
    <property type="term" value="F:non-membrane spanning protein tyrosine kinase activity"/>
    <property type="evidence" value="ECO:0007669"/>
    <property type="project" value="UniProtKB-EC"/>
</dbReference>
<evidence type="ECO:0000259" key="20">
    <source>
        <dbReference type="PROSITE" id="PS50011"/>
    </source>
</evidence>
<dbReference type="PANTHER" id="PTHR46221:SF11">
    <property type="entry name" value="NON-SPECIFIC PROTEIN-TYROSINE KINASE"/>
    <property type="match status" value="1"/>
</dbReference>
<dbReference type="PROSITE" id="PS50011">
    <property type="entry name" value="PROTEIN_KINASE_DOM"/>
    <property type="match status" value="1"/>
</dbReference>
<dbReference type="Gene3D" id="3.10.20.90">
    <property type="entry name" value="Phosphatidylinositol 3-kinase Catalytic Subunit, Chain A, domain 1"/>
    <property type="match status" value="1"/>
</dbReference>
<keyword evidence="12 19" id="KW-0067">ATP-binding</keyword>
<dbReference type="InterPro" id="IPR036137">
    <property type="entry name" value="Focal_adhe_kin_target_dom_sf"/>
</dbReference>
<dbReference type="InterPro" id="IPR041784">
    <property type="entry name" value="FAK1/PYK2_FERM_C"/>
</dbReference>
<comment type="similarity">
    <text evidence="18">Belongs to the protein kinase superfamily. Tyr protein kinase family. Fes/fps subfamily.</text>
</comment>
<evidence type="ECO:0000313" key="23">
    <source>
        <dbReference type="Proteomes" id="UP000472270"/>
    </source>
</evidence>
<dbReference type="GO" id="GO:0050793">
    <property type="term" value="P:regulation of developmental process"/>
    <property type="evidence" value="ECO:0007669"/>
    <property type="project" value="UniProtKB-ARBA"/>
</dbReference>
<evidence type="ECO:0000256" key="15">
    <source>
        <dbReference type="ARBA" id="ARBA00023137"/>
    </source>
</evidence>
<dbReference type="InterPro" id="IPR049385">
    <property type="entry name" value="FAK1-like_FERM_C"/>
</dbReference>
<dbReference type="Proteomes" id="UP000472270">
    <property type="component" value="Unassembled WGS sequence"/>
</dbReference>
<evidence type="ECO:0000256" key="18">
    <source>
        <dbReference type="ARBA" id="ARBA00061333"/>
    </source>
</evidence>
<dbReference type="GO" id="GO:0008284">
    <property type="term" value="P:positive regulation of cell population proliferation"/>
    <property type="evidence" value="ECO:0007669"/>
    <property type="project" value="UniProtKB-ARBA"/>
</dbReference>
<dbReference type="InterPro" id="IPR041390">
    <property type="entry name" value="FADK_N"/>
</dbReference>
<dbReference type="GO" id="GO:0048468">
    <property type="term" value="P:cell development"/>
    <property type="evidence" value="ECO:0007669"/>
    <property type="project" value="UniProtKB-ARBA"/>
</dbReference>
<dbReference type="GO" id="GO:0030182">
    <property type="term" value="P:neuron differentiation"/>
    <property type="evidence" value="ECO:0007669"/>
    <property type="project" value="UniProtKB-ARBA"/>
</dbReference>
<dbReference type="InterPro" id="IPR029071">
    <property type="entry name" value="Ubiquitin-like_domsf"/>
</dbReference>